<feature type="transmembrane region" description="Helical" evidence="1">
    <location>
        <begin position="617"/>
        <end position="637"/>
    </location>
</feature>
<sequence length="1347" mass="136846">MPVAGEDEDYGSARITIDLDDRGVVADAQQLGQRIQNALNRATNGIARQIRNSIQNSLRGVAVQIRVDPDLSHFDTALLRELRHLDSINIPVSPDLSRFDARLLSGLAGVDSLDIPVAPDVSVFMERLRAALADEEVSIRVVPDLDGLDDRIRRHRPPNVNVDADVDTNRLTRSLAGLAGIAGGVGRVLAQGLKLGAFGIAAVGAAKGVATLTGALAPAVGIVAAFPAAFLGVQAALGTLRLAVAGVSDAFSAALTGDAKEFEKSLEDLTPAARSAAKEVRAFKPALDSLKSSVQQAFFKPLKGDIEAAGKALGGPLKTGMTAVSGELGRLASSVLGFAKSASAVQLVKGVFAGLKAEIAGIKSDSVDRLLKAISGFVSSTLPAFNGLGGVLDRLVNRLAAFLENATKAGKGLSWIQTALTVLQQLGGIAQNIGSILSSVFRAAGDAGGGFLANLQTITGQVAAFLKTASGQSAVGNIFATIGTIATQLGPILSALVTQLGQIAPALAPIFSTLGPAITSLIGSLGPALAAIAPSLQAVATSLAAGLSVIGPSLAPLGAAIGNAVTALAPLLPLAGQLVAVLAQALAPALNAVVVALQPVVEELVAALMPVLPQLGAAFVSLVTAITPLATGVGQALAQLVANLAPLMSTLAGTLAQVAAALVPVVQALTSALLPVLPALVQAFTAVMQALMPLLPAIANLAVALSPLLVMIVNLLAPVVQVAAAFATWAAISVVVPVISTVVSALTGLYTGLASVVTFITQLPSLIMAGLSTLGSLLVSAFNGVVAFFAGLPGMIMAGLSALPGLLASFFHGALVAVGTVIGVQIGLIILLFTRVPGMVLSALSSLASVIGGLFTSAFSRARSLTTSFVSQVAGFLAALPGRAVAVLASLPGRVQSLFRSAGNAGMSAARNFGTQAVVFFAGLPGRVRGALSGAASALTSVGRDLVQGMINGVKAMAGSLVSAAKTVVSSAISAAKSVLKIGSPSRVFMQIGKDTGKGFIIGLTGTASQIKATTEKIAKDITAAFKGKNTRLDDRLLKLVADGNKRLTSLATQRDAIAKKIADAQKFATDTAASALQSFSLQNLTQSGVNGFNIVEGLDQALRQVKSFTKQINDLSKRGLRKDLLQQIIGLGPQQGAQLAQFLSSQSTASLKRINSLQAQLVSATNKLGRDAADDLFDAGKQASKGFLSGLKGQQKDIEDLMLEIAKGMQKAIRSALGIHSPSRVFARIGDLTGQGLQVGLLGRLAAVRKMTRAAAFAVADAVRAPLASLPRQMPGPEVRPMLAAISDGGDPVRLTRRPGGTQAARALAAAAAGGGVTNNFNVTAAQDPEQTARIVMRRLAQAGLA</sequence>
<feature type="transmembrane region" description="Helical" evidence="1">
    <location>
        <begin position="765"/>
        <end position="790"/>
    </location>
</feature>
<feature type="transmembrane region" description="Helical" evidence="1">
    <location>
        <begin position="539"/>
        <end position="562"/>
    </location>
</feature>
<dbReference type="Proteomes" id="UP000623010">
    <property type="component" value="Unassembled WGS sequence"/>
</dbReference>
<proteinExistence type="predicted"/>
<evidence type="ECO:0000313" key="2">
    <source>
        <dbReference type="EMBL" id="GGZ73317.1"/>
    </source>
</evidence>
<keyword evidence="3" id="KW-1185">Reference proteome</keyword>
<feature type="transmembrane region" description="Helical" evidence="1">
    <location>
        <begin position="510"/>
        <end position="533"/>
    </location>
</feature>
<comment type="caution">
    <text evidence="2">The sequence shown here is derived from an EMBL/GenBank/DDBJ whole genome shotgun (WGS) entry which is preliminary data.</text>
</comment>
<evidence type="ECO:0000313" key="3">
    <source>
        <dbReference type="Proteomes" id="UP000623010"/>
    </source>
</evidence>
<evidence type="ECO:0008006" key="4">
    <source>
        <dbReference type="Google" id="ProtNLM"/>
    </source>
</evidence>
<evidence type="ECO:0000256" key="1">
    <source>
        <dbReference type="SAM" id="Phobius"/>
    </source>
</evidence>
<feature type="transmembrane region" description="Helical" evidence="1">
    <location>
        <begin position="698"/>
        <end position="720"/>
    </location>
</feature>
<keyword evidence="1" id="KW-1133">Transmembrane helix</keyword>
<feature type="transmembrane region" description="Helical" evidence="1">
    <location>
        <begin position="840"/>
        <end position="860"/>
    </location>
</feature>
<keyword evidence="1" id="KW-0472">Membrane</keyword>
<organism evidence="2 3">
    <name type="scientific">Streptomyces echinoruber</name>
    <dbReference type="NCBI Taxonomy" id="68898"/>
    <lineage>
        <taxon>Bacteria</taxon>
        <taxon>Bacillati</taxon>
        <taxon>Actinomycetota</taxon>
        <taxon>Actinomycetes</taxon>
        <taxon>Kitasatosporales</taxon>
        <taxon>Streptomycetaceae</taxon>
        <taxon>Streptomyces</taxon>
    </lineage>
</organism>
<feature type="transmembrane region" description="Helical" evidence="1">
    <location>
        <begin position="726"/>
        <end position="753"/>
    </location>
</feature>
<dbReference type="EMBL" id="BMWH01000002">
    <property type="protein sequence ID" value="GGZ73317.1"/>
    <property type="molecule type" value="Genomic_DNA"/>
</dbReference>
<feature type="transmembrane region" description="Helical" evidence="1">
    <location>
        <begin position="574"/>
        <end position="597"/>
    </location>
</feature>
<protein>
    <recommendedName>
        <fullName evidence="4">Tape measure protein</fullName>
    </recommendedName>
</protein>
<accession>A0A918QVL9</accession>
<feature type="transmembrane region" description="Helical" evidence="1">
    <location>
        <begin position="478"/>
        <end position="498"/>
    </location>
</feature>
<reference evidence="2" key="1">
    <citation type="journal article" date="2014" name="Int. J. Syst. Evol. Microbiol.">
        <title>Complete genome sequence of Corynebacterium casei LMG S-19264T (=DSM 44701T), isolated from a smear-ripened cheese.</title>
        <authorList>
            <consortium name="US DOE Joint Genome Institute (JGI-PGF)"/>
            <person name="Walter F."/>
            <person name="Albersmeier A."/>
            <person name="Kalinowski J."/>
            <person name="Ruckert C."/>
        </authorList>
    </citation>
    <scope>NUCLEOTIDE SEQUENCE</scope>
    <source>
        <strain evidence="2">JCM 5016</strain>
    </source>
</reference>
<feature type="transmembrane region" description="Helical" evidence="1">
    <location>
        <begin position="810"/>
        <end position="833"/>
    </location>
</feature>
<name>A0A918QVL9_9ACTN</name>
<reference evidence="2" key="2">
    <citation type="submission" date="2020-09" db="EMBL/GenBank/DDBJ databases">
        <authorList>
            <person name="Sun Q."/>
            <person name="Ohkuma M."/>
        </authorList>
    </citation>
    <scope>NUCLEOTIDE SEQUENCE</scope>
    <source>
        <strain evidence="2">JCM 5016</strain>
    </source>
</reference>
<keyword evidence="1" id="KW-0812">Transmembrane</keyword>
<gene>
    <name evidence="2" type="ORF">GCM10010389_08640</name>
</gene>